<evidence type="ECO:0000313" key="3">
    <source>
        <dbReference type="EMBL" id="SNT64806.1"/>
    </source>
</evidence>
<accession>A0A239PCL0</accession>
<proteinExistence type="predicted"/>
<evidence type="ECO:0000313" key="4">
    <source>
        <dbReference type="Proteomes" id="UP000198362"/>
    </source>
</evidence>
<dbReference type="GO" id="GO:0005975">
    <property type="term" value="P:carbohydrate metabolic process"/>
    <property type="evidence" value="ECO:0007669"/>
    <property type="project" value="InterPro"/>
</dbReference>
<dbReference type="InterPro" id="IPR008928">
    <property type="entry name" value="6-hairpin_glycosidase_sf"/>
</dbReference>
<dbReference type="Pfam" id="PF14742">
    <property type="entry name" value="GDE_N_bis"/>
    <property type="match status" value="1"/>
</dbReference>
<keyword evidence="4" id="KW-1185">Reference proteome</keyword>
<dbReference type="InterPro" id="IPR012341">
    <property type="entry name" value="6hp_glycosidase-like_sf"/>
</dbReference>
<dbReference type="InterPro" id="IPR032856">
    <property type="entry name" value="GDE_N_bis"/>
</dbReference>
<reference evidence="3 4" key="1">
    <citation type="submission" date="2017-06" db="EMBL/GenBank/DDBJ databases">
        <authorList>
            <person name="Kim H.J."/>
            <person name="Triplett B.A."/>
        </authorList>
    </citation>
    <scope>NUCLEOTIDE SEQUENCE [LARGE SCALE GENOMIC DNA]</scope>
    <source>
        <strain evidence="3 4">CGMCC 4.5593</strain>
    </source>
</reference>
<dbReference type="RefSeq" id="WP_218824770.1">
    <property type="nucleotide sequence ID" value="NZ_FZPH01000018.1"/>
</dbReference>
<evidence type="ECO:0000259" key="1">
    <source>
        <dbReference type="Pfam" id="PF14742"/>
    </source>
</evidence>
<organism evidence="3 4">
    <name type="scientific">Asanoa hainanensis</name>
    <dbReference type="NCBI Taxonomy" id="560556"/>
    <lineage>
        <taxon>Bacteria</taxon>
        <taxon>Bacillati</taxon>
        <taxon>Actinomycetota</taxon>
        <taxon>Actinomycetes</taxon>
        <taxon>Micromonosporales</taxon>
        <taxon>Micromonosporaceae</taxon>
        <taxon>Asanoa</taxon>
    </lineage>
</organism>
<protein>
    <submittedName>
        <fullName evidence="3">Amylo-alpha-1,6-glucosidase</fullName>
    </submittedName>
</protein>
<feature type="domain" description="Putative glycogen debranching enzyme N-terminal" evidence="1">
    <location>
        <begin position="23"/>
        <end position="190"/>
    </location>
</feature>
<feature type="domain" description="Mannosylglycerate hydrolase MGH1-like glycoside hydrolase" evidence="2">
    <location>
        <begin position="326"/>
        <end position="569"/>
    </location>
</feature>
<gene>
    <name evidence="3" type="ORF">SAMN05421812_11873</name>
</gene>
<dbReference type="SUPFAM" id="SSF48208">
    <property type="entry name" value="Six-hairpin glycosidases"/>
    <property type="match status" value="1"/>
</dbReference>
<name>A0A239PCL0_9ACTN</name>
<dbReference type="Gene3D" id="1.50.10.10">
    <property type="match status" value="1"/>
</dbReference>
<dbReference type="Proteomes" id="UP000198362">
    <property type="component" value="Unassembled WGS sequence"/>
</dbReference>
<dbReference type="AlphaFoldDB" id="A0A239PCL0"/>
<dbReference type="Pfam" id="PF22422">
    <property type="entry name" value="MGH1-like_GH"/>
    <property type="match status" value="1"/>
</dbReference>
<dbReference type="EMBL" id="FZPH01000018">
    <property type="protein sequence ID" value="SNT64806.1"/>
    <property type="molecule type" value="Genomic_DNA"/>
</dbReference>
<sequence length="674" mass="70035">MPDRNLQPLLHDLISTVRAPASVLGEPSGQIRAVGVQGMFHADVRVLSRAELLLDGRSVEPVANSPLGPGATAFVGLARWLGDPGPDPTVRVTRERRLVPTGLDETITVTSTAADAVSTELSLALDADLAPISPVKSGRTVSGGAVRAGLSWTAGDVSVTVTAPGATAGDDGTLHWPVTVAPRDSVTVSWQLRVTDPAALVREPAAPVEWARPTVAADDRRLARLAARSLDDLESLRLRLSAGATDTFLGAGVPWYLTLFGRDSLWAARMLLPLGTDIAEGTLRVLAAHQGTVVDGDTGQAPGKILHELRRADTQAQLPAAYFGSVDSTLLWISLLHDAWRWGMSPAAVESLLPALEAALGWLSAYGDADGDGFLEYIDESGRGLANQGWKDSGDSIRFRSGALATAPIALVEVQGYAYEAALHGAALLDAFGRPGGPRWREYAEQMATRFRDTFWVDGPAGAHPALALDGSKRPVDSLTSNIGHLLGTGLLTPKESAQVADLLASNALAGGFGLRTMSTHDAAFSPLSYHCGSVWAHDTAIVIDRLARAGHPAAAATLTEGLLAAAESFDYQLPELFGGDDRGALGRPVPYPAACRPQAWAAAAGITLLHAAVGLRPDVPAGKVALTPLEGAPLGAVTARGLRIGGASVDVVVGADGSATVTGLPDTLKLAQS</sequence>
<dbReference type="InterPro" id="IPR054491">
    <property type="entry name" value="MGH1-like_GH"/>
</dbReference>
<evidence type="ECO:0000259" key="2">
    <source>
        <dbReference type="Pfam" id="PF22422"/>
    </source>
</evidence>